<dbReference type="GO" id="GO:0016747">
    <property type="term" value="F:acyltransferase activity, transferring groups other than amino-acyl groups"/>
    <property type="evidence" value="ECO:0007669"/>
    <property type="project" value="InterPro"/>
</dbReference>
<evidence type="ECO:0000259" key="2">
    <source>
        <dbReference type="Pfam" id="PF01757"/>
    </source>
</evidence>
<feature type="transmembrane region" description="Helical" evidence="1">
    <location>
        <begin position="64"/>
        <end position="84"/>
    </location>
</feature>
<accession>A0A564UVT6</accession>
<feature type="domain" description="Acyltransferase 3" evidence="2">
    <location>
        <begin position="5"/>
        <end position="175"/>
    </location>
</feature>
<evidence type="ECO:0000313" key="3">
    <source>
        <dbReference type="EMBL" id="VUX23558.1"/>
    </source>
</evidence>
<dbReference type="Pfam" id="PF01757">
    <property type="entry name" value="Acyl_transf_3"/>
    <property type="match status" value="1"/>
</dbReference>
<dbReference type="AlphaFoldDB" id="A0A564UVT6"/>
<organism evidence="3 4">
    <name type="scientific">Dorea longicatena</name>
    <dbReference type="NCBI Taxonomy" id="88431"/>
    <lineage>
        <taxon>Bacteria</taxon>
        <taxon>Bacillati</taxon>
        <taxon>Bacillota</taxon>
        <taxon>Clostridia</taxon>
        <taxon>Lachnospirales</taxon>
        <taxon>Lachnospiraceae</taxon>
        <taxon>Dorea</taxon>
    </lineage>
</organism>
<feature type="transmembrane region" description="Helical" evidence="1">
    <location>
        <begin position="116"/>
        <end position="137"/>
    </location>
</feature>
<reference evidence="3 4" key="1">
    <citation type="submission" date="2019-07" db="EMBL/GenBank/DDBJ databases">
        <authorList>
            <person name="Hibberd C M."/>
            <person name="Gehrig L. J."/>
            <person name="Chang H.-W."/>
            <person name="Venkatesh S."/>
        </authorList>
    </citation>
    <scope>NUCLEOTIDE SEQUENCE [LARGE SCALE GENOMIC DNA]</scope>
    <source>
        <strain evidence="3">Dorea_longicatena_SSTS_Bg7063</strain>
    </source>
</reference>
<proteinExistence type="predicted"/>
<name>A0A564UVT6_9FIRM</name>
<dbReference type="Proteomes" id="UP000398619">
    <property type="component" value="Unassembled WGS sequence"/>
</dbReference>
<gene>
    <name evidence="3" type="ORF">DLSSTS7063_03230</name>
</gene>
<keyword evidence="3" id="KW-0012">Acyltransferase</keyword>
<dbReference type="EMBL" id="CABHNM010000079">
    <property type="protein sequence ID" value="VUX23558.1"/>
    <property type="molecule type" value="Genomic_DNA"/>
</dbReference>
<dbReference type="PANTHER" id="PTHR37312:SF1">
    <property type="entry name" value="MEMBRANE-BOUND ACYLTRANSFERASE YKRP-RELATED"/>
    <property type="match status" value="1"/>
</dbReference>
<feature type="transmembrane region" description="Helical" evidence="1">
    <location>
        <begin position="7"/>
        <end position="24"/>
    </location>
</feature>
<evidence type="ECO:0000256" key="1">
    <source>
        <dbReference type="SAM" id="Phobius"/>
    </source>
</evidence>
<feature type="transmembrane region" description="Helical" evidence="1">
    <location>
        <begin position="166"/>
        <end position="185"/>
    </location>
</feature>
<dbReference type="InterPro" id="IPR052734">
    <property type="entry name" value="Nod_factor_acetyltransferase"/>
</dbReference>
<dbReference type="PANTHER" id="PTHR37312">
    <property type="entry name" value="MEMBRANE-BOUND ACYLTRANSFERASE YKRP-RELATED"/>
    <property type="match status" value="1"/>
</dbReference>
<keyword evidence="3" id="KW-0808">Transferase</keyword>
<sequence length="206" mass="23003">MSKRIEWIDIAKGILIVLVVLGHSEISGVAASVINSFHMAAFFFLAGLTIKLNENKNLFIVKRLKGLIMPYIVLAFIFLGYQFMKYKIIGGYKFDLKSGLFSIFIPVSGRISTTVYGLWFLPCLFLANIAVYGLEYLYRSKKQLALFSYIIGSAGCIIFYEITGVASILSILPFAVLWLLCGVKVKGKLDTIKLYSTQIIIVMGIL</sequence>
<protein>
    <submittedName>
        <fullName evidence="3">Acyltransferase family protein</fullName>
    </submittedName>
</protein>
<keyword evidence="1" id="KW-0812">Transmembrane</keyword>
<evidence type="ECO:0000313" key="4">
    <source>
        <dbReference type="Proteomes" id="UP000398619"/>
    </source>
</evidence>
<dbReference type="InterPro" id="IPR002656">
    <property type="entry name" value="Acyl_transf_3_dom"/>
</dbReference>
<dbReference type="RefSeq" id="WP_144101771.1">
    <property type="nucleotide sequence ID" value="NZ_CABHNM010000079.1"/>
</dbReference>
<keyword evidence="1" id="KW-1133">Transmembrane helix</keyword>
<keyword evidence="1" id="KW-0472">Membrane</keyword>